<dbReference type="STRING" id="387005.A0A183H4R3"/>
<evidence type="ECO:0000313" key="3">
    <source>
        <dbReference type="EMBL" id="VDO33098.1"/>
    </source>
</evidence>
<dbReference type="EMBL" id="UZAJ01001427">
    <property type="protein sequence ID" value="VDO33098.1"/>
    <property type="molecule type" value="Genomic_DNA"/>
</dbReference>
<dbReference type="GO" id="GO:0004557">
    <property type="term" value="F:alpha-galactosidase activity"/>
    <property type="evidence" value="ECO:0007669"/>
    <property type="project" value="UniProtKB-ARBA"/>
</dbReference>
<dbReference type="PANTHER" id="PTHR43053:SF4">
    <property type="entry name" value="MYOGENESIS-REGULATING GLYCOSIDASE"/>
    <property type="match status" value="1"/>
</dbReference>
<keyword evidence="4" id="KW-1185">Reference proteome</keyword>
<sequence>MSTTSLHIGNLQIDFTKRLLLIDRFDYHSSDIAVAATTSSGLHPAIIEQQCKRTLTVNIGCAIIDQNMQIKEYIVDDNLLTIKTEEGIELIIKYDTSEELYEKYEIEWTSSKNYHYMKDVIQADANSQWYGGPQVAQQTWPLAETTQNFSPYLPSDTLKTDTVAPTLSYSIFVAKRCMLREFHVVLHGNLYDLCTTIPDEALIRKPIWSTWARYLEKVTQYDVLEFAQEILNNHAPICQLELDDNWATQYGDFEV</sequence>
<organism evidence="5">
    <name type="scientific">Onchocerca flexuosa</name>
    <dbReference type="NCBI Taxonomy" id="387005"/>
    <lineage>
        <taxon>Eukaryota</taxon>
        <taxon>Metazoa</taxon>
        <taxon>Ecdysozoa</taxon>
        <taxon>Nematoda</taxon>
        <taxon>Chromadorea</taxon>
        <taxon>Rhabditida</taxon>
        <taxon>Spirurina</taxon>
        <taxon>Spiruromorpha</taxon>
        <taxon>Filarioidea</taxon>
        <taxon>Onchocercidae</taxon>
        <taxon>Onchocerca</taxon>
    </lineage>
</organism>
<dbReference type="WBParaSite" id="OFLC_0000247201-mRNA-1">
    <property type="protein sequence ID" value="OFLC_0000247201-mRNA-1"/>
    <property type="gene ID" value="OFLC_0000247201"/>
</dbReference>
<dbReference type="Proteomes" id="UP000267606">
    <property type="component" value="Unassembled WGS sequence"/>
</dbReference>
<reference evidence="5" key="1">
    <citation type="submission" date="2016-06" db="UniProtKB">
        <authorList>
            <consortium name="WormBaseParasite"/>
        </authorList>
    </citation>
    <scope>IDENTIFICATION</scope>
</reference>
<evidence type="ECO:0000313" key="5">
    <source>
        <dbReference type="WBParaSite" id="OFLC_0000247201-mRNA-1"/>
    </source>
</evidence>
<evidence type="ECO:0000256" key="2">
    <source>
        <dbReference type="ARBA" id="ARBA00023295"/>
    </source>
</evidence>
<accession>A0A183H4R3</accession>
<name>A0A183H4R3_9BILA</name>
<dbReference type="Gene3D" id="3.20.20.70">
    <property type="entry name" value="Aldolase class I"/>
    <property type="match status" value="1"/>
</dbReference>
<proteinExistence type="predicted"/>
<evidence type="ECO:0000256" key="1">
    <source>
        <dbReference type="ARBA" id="ARBA00022801"/>
    </source>
</evidence>
<dbReference type="InterPro" id="IPR013785">
    <property type="entry name" value="Aldolase_TIM"/>
</dbReference>
<dbReference type="AlphaFoldDB" id="A0A183H4R3"/>
<dbReference type="SUPFAM" id="SSF51445">
    <property type="entry name" value="(Trans)glycosidases"/>
    <property type="match status" value="1"/>
</dbReference>
<dbReference type="InterPro" id="IPR050985">
    <property type="entry name" value="Alpha-glycosidase_related"/>
</dbReference>
<dbReference type="InterPro" id="IPR017853">
    <property type="entry name" value="GH"/>
</dbReference>
<protein>
    <submittedName>
        <fullName evidence="5">TIP41-like protein</fullName>
    </submittedName>
</protein>
<keyword evidence="2" id="KW-0326">Glycosidase</keyword>
<keyword evidence="1" id="KW-0378">Hydrolase</keyword>
<evidence type="ECO:0000313" key="4">
    <source>
        <dbReference type="Proteomes" id="UP000267606"/>
    </source>
</evidence>
<dbReference type="PANTHER" id="PTHR43053">
    <property type="entry name" value="GLYCOSIDASE FAMILY 31"/>
    <property type="match status" value="1"/>
</dbReference>
<gene>
    <name evidence="3" type="ORF">OFLC_LOCUS2473</name>
</gene>
<reference evidence="3 4" key="2">
    <citation type="submission" date="2018-11" db="EMBL/GenBank/DDBJ databases">
        <authorList>
            <consortium name="Pathogen Informatics"/>
        </authorList>
    </citation>
    <scope>NUCLEOTIDE SEQUENCE [LARGE SCALE GENOMIC DNA]</scope>
</reference>